<comment type="caution">
    <text evidence="2">The sequence shown here is derived from an EMBL/GenBank/DDBJ whole genome shotgun (WGS) entry which is preliminary data.</text>
</comment>
<evidence type="ECO:0000313" key="3">
    <source>
        <dbReference type="Proteomes" id="UP001522662"/>
    </source>
</evidence>
<feature type="compositionally biased region" description="Polar residues" evidence="1">
    <location>
        <begin position="91"/>
        <end position="104"/>
    </location>
</feature>
<keyword evidence="2" id="KW-0614">Plasmid</keyword>
<organism evidence="2 3">
    <name type="scientific">Peteryoungia algae</name>
    <dbReference type="NCBI Taxonomy" id="2919917"/>
    <lineage>
        <taxon>Bacteria</taxon>
        <taxon>Pseudomonadati</taxon>
        <taxon>Pseudomonadota</taxon>
        <taxon>Alphaproteobacteria</taxon>
        <taxon>Hyphomicrobiales</taxon>
        <taxon>Rhizobiaceae</taxon>
        <taxon>Peteryoungia</taxon>
    </lineage>
</organism>
<accession>A0ABT0CVL4</accession>
<sequence>MTNEPENKGESDDGPIEGAPLADRGKPARSDAETRRRERAAAKLRENLARRKQQSRARRAGEAEDGVGLPAARPASVNVIAEGQGGEGLPDNSTPAANSSKPGD</sequence>
<dbReference type="EMBL" id="JALAYX010000001">
    <property type="protein sequence ID" value="MCJ8237218.1"/>
    <property type="molecule type" value="Genomic_DNA"/>
</dbReference>
<evidence type="ECO:0000313" key="2">
    <source>
        <dbReference type="EMBL" id="MCJ8237218.1"/>
    </source>
</evidence>
<name>A0ABT0CVL4_9HYPH</name>
<reference evidence="2 3" key="1">
    <citation type="submission" date="2022-03" db="EMBL/GenBank/DDBJ databases">
        <title>Rhizobium SSM4.3 sp. nov., isolated from Sediment (Gouqi Island).</title>
        <authorList>
            <person name="Chen G."/>
        </authorList>
    </citation>
    <scope>NUCLEOTIDE SEQUENCE [LARGE SCALE GENOMIC DNA]</scope>
    <source>
        <strain evidence="2 3">SSM4.3</strain>
        <plasmid evidence="2">unnamed</plasmid>
    </source>
</reference>
<feature type="region of interest" description="Disordered" evidence="1">
    <location>
        <begin position="1"/>
        <end position="104"/>
    </location>
</feature>
<protein>
    <submittedName>
        <fullName evidence="2">Uncharacterized protein</fullName>
    </submittedName>
</protein>
<dbReference type="RefSeq" id="WP_245134595.1">
    <property type="nucleotide sequence ID" value="NZ_CP128477.1"/>
</dbReference>
<feature type="compositionally biased region" description="Basic and acidic residues" evidence="1">
    <location>
        <begin position="1"/>
        <end position="11"/>
    </location>
</feature>
<geneLocation type="plasmid" evidence="2">
    <name>unnamed</name>
</geneLocation>
<evidence type="ECO:0000256" key="1">
    <source>
        <dbReference type="SAM" id="MobiDB-lite"/>
    </source>
</evidence>
<gene>
    <name evidence="2" type="ORF">MKJ03_02690</name>
</gene>
<proteinExistence type="predicted"/>
<dbReference type="Proteomes" id="UP001522662">
    <property type="component" value="Unassembled WGS sequence"/>
</dbReference>
<keyword evidence="3" id="KW-1185">Reference proteome</keyword>
<feature type="compositionally biased region" description="Basic and acidic residues" evidence="1">
    <location>
        <begin position="23"/>
        <end position="49"/>
    </location>
</feature>